<reference evidence="1" key="2">
    <citation type="submission" date="2020-09" db="EMBL/GenBank/DDBJ databases">
        <authorList>
            <person name="Sun Q."/>
            <person name="Ohkuma M."/>
        </authorList>
    </citation>
    <scope>NUCLEOTIDE SEQUENCE</scope>
    <source>
        <strain evidence="1">JCM 4369</strain>
    </source>
</reference>
<evidence type="ECO:0008006" key="3">
    <source>
        <dbReference type="Google" id="ProtNLM"/>
    </source>
</evidence>
<proteinExistence type="predicted"/>
<dbReference type="RefSeq" id="WP_191878414.1">
    <property type="nucleotide sequence ID" value="NZ_BMTD01000033.1"/>
</dbReference>
<comment type="caution">
    <text evidence="1">The sequence shown here is derived from an EMBL/GenBank/DDBJ whole genome shotgun (WGS) entry which is preliminary data.</text>
</comment>
<dbReference type="Proteomes" id="UP000618795">
    <property type="component" value="Unassembled WGS sequence"/>
</dbReference>
<organism evidence="1 2">
    <name type="scientific">Streptomyces filipinensis</name>
    <dbReference type="NCBI Taxonomy" id="66887"/>
    <lineage>
        <taxon>Bacteria</taxon>
        <taxon>Bacillati</taxon>
        <taxon>Actinomycetota</taxon>
        <taxon>Actinomycetes</taxon>
        <taxon>Kitasatosporales</taxon>
        <taxon>Streptomycetaceae</taxon>
        <taxon>Streptomyces</taxon>
    </lineage>
</organism>
<protein>
    <recommendedName>
        <fullName evidence="3">DUF4209 domain-containing protein</fullName>
    </recommendedName>
</protein>
<evidence type="ECO:0000313" key="1">
    <source>
        <dbReference type="EMBL" id="GGV27989.1"/>
    </source>
</evidence>
<keyword evidence="2" id="KW-1185">Reference proteome</keyword>
<dbReference type="AlphaFoldDB" id="A0A918MFD0"/>
<name>A0A918MFD0_9ACTN</name>
<accession>A0A918MFD0</accession>
<evidence type="ECO:0000313" key="2">
    <source>
        <dbReference type="Proteomes" id="UP000618795"/>
    </source>
</evidence>
<dbReference type="EMBL" id="BMTD01000033">
    <property type="protein sequence ID" value="GGV27989.1"/>
    <property type="molecule type" value="Genomic_DNA"/>
</dbReference>
<gene>
    <name evidence="1" type="ORF">GCM10010260_80480</name>
</gene>
<sequence length="575" mass="63040">MTEVHSAVLAALDAASASYPSHSVVAEGLAAAADRHTWAEAQRQHLEALRAAMLFFTRPDGTLQGEYQGAGPEPWPRELGQIPDEAREVWAAYAQAAGHPTVRARLHHLLWEARHGARPIEHLCSAVDAYRQAAPALLDESEPLASIGRMQAADALVAAYKLAVATRQPVLEDVVTEMLALSDTALGWDEPAPGVIAALTEPLLEHREYHDRVRPLLERAADLYRSDLHNHVFFLTDLRRIAGHDERRGLDERIVDAYTDRAEQLGGVAQLMCLEEAATYAQKMGLAAALEEIRRQQQRLNREDLDMARIGIPIHVSADFFAPALAAVDTAHDLSEALWTLAANAPTLPETADTPFPDGTLRGLLRLPTAKINMNGPVVTTPPTQDATRPVGTDTRTLAMDVYGLLAEAQLDRIQERFTPTIDELLALFTRPPVAPHERMRGLARAFQAYFEHDDDVAIALSLTRIEGLLRRHLRAADVPVIQHAQGERPGQVSQLGALIADMEAAGFEAPWPTVFRLLLADPNEGMNLRNNVLHDLADCPPRHRIALVLQAALVLVQTITGREPREEEGAVAPV</sequence>
<reference evidence="1" key="1">
    <citation type="journal article" date="2014" name="Int. J. Syst. Evol. Microbiol.">
        <title>Complete genome sequence of Corynebacterium casei LMG S-19264T (=DSM 44701T), isolated from a smear-ripened cheese.</title>
        <authorList>
            <consortium name="US DOE Joint Genome Institute (JGI-PGF)"/>
            <person name="Walter F."/>
            <person name="Albersmeier A."/>
            <person name="Kalinowski J."/>
            <person name="Ruckert C."/>
        </authorList>
    </citation>
    <scope>NUCLEOTIDE SEQUENCE</scope>
    <source>
        <strain evidence="1">JCM 4369</strain>
    </source>
</reference>